<dbReference type="PROSITE" id="PS50014">
    <property type="entry name" value="BROMODOMAIN_2"/>
    <property type="match status" value="1"/>
</dbReference>
<keyword evidence="2" id="KW-0805">Transcription regulation</keyword>
<protein>
    <submittedName>
        <fullName evidence="12">Putative transcription factor GTE9 isoform X1</fullName>
    </submittedName>
</protein>
<evidence type="ECO:0000259" key="10">
    <source>
        <dbReference type="PROSITE" id="PS50014"/>
    </source>
</evidence>
<feature type="domain" description="Bromo" evidence="10">
    <location>
        <begin position="145"/>
        <end position="217"/>
    </location>
</feature>
<gene>
    <name evidence="12" type="ORF">Din_024611</name>
</gene>
<dbReference type="PRINTS" id="PR00503">
    <property type="entry name" value="BROMODOMAIN"/>
</dbReference>
<comment type="subcellular location">
    <subcellularLocation>
        <location evidence="1">Nucleus</location>
    </subcellularLocation>
</comment>
<dbReference type="Gene3D" id="1.20.920.10">
    <property type="entry name" value="Bromodomain-like"/>
    <property type="match status" value="1"/>
</dbReference>
<evidence type="ECO:0000256" key="6">
    <source>
        <dbReference type="ARBA" id="ARBA00023242"/>
    </source>
</evidence>
<reference evidence="12" key="1">
    <citation type="submission" date="2019-08" db="EMBL/GenBank/DDBJ databases">
        <title>Reference gene set and small RNA set construction with multiple tissues from Davidia involucrata Baill.</title>
        <authorList>
            <person name="Yang H."/>
            <person name="Zhou C."/>
            <person name="Li G."/>
            <person name="Wang J."/>
            <person name="Gao P."/>
            <person name="Wang M."/>
            <person name="Wang R."/>
            <person name="Zhao Y."/>
        </authorList>
    </citation>
    <scope>NUCLEOTIDE SEQUENCE</scope>
    <source>
        <tissue evidence="12">Mixed with DoveR01_LX</tissue>
    </source>
</reference>
<dbReference type="Pfam" id="PF00439">
    <property type="entry name" value="Bromodomain"/>
    <property type="match status" value="1"/>
</dbReference>
<feature type="domain" description="NET" evidence="11">
    <location>
        <begin position="271"/>
        <end position="352"/>
    </location>
</feature>
<dbReference type="InterPro" id="IPR036427">
    <property type="entry name" value="Bromodomain-like_sf"/>
</dbReference>
<feature type="coiled-coil region" evidence="8">
    <location>
        <begin position="535"/>
        <end position="593"/>
    </location>
</feature>
<sequence length="673" mass="74235">MIMVSENHSGNLSGSPLQFLQFPTMITTENTVKRKLKIKFASKQIEVEPGAQSCEFGQRLFLNDECDHNISVTESKTGMNKSKKFVLCSSNETKLHSTDNLMVKSSTASSHKRGRPGMVDCQKEKRQKMDRSVTQQCSSILKKLMTHPASWIFNQPVDPVKLSIPDYFSVISEPMDLGTIKTKLDNNDYFSIEEFAADVRLTFSNAMLYNPPANNVHLMAKQLDNLFNTRWKCLEAKWNRESTNVGQGHILSGRAKNIPDPMQKCHKTSPLHISLLPKRLMSAEEKKKLRKQLVEVSRGKIPQHFQGFLQKLGLVHQKEEKIVVDIDVFDDETLWALKRVITSSLNARAAKAEPAKMAKGGRHQSLGKIVPKGTDSGNKSACGSVNTKPPLSMVTSKCGSCGCVRCQCGLQNDSAHASSSDLTSEISLGHGCCDGCRTDCEAKNRSASKMSKSDPDSDGAVSALDEGNVCSSPQLSTLATAAASGEGWTPLIDVQLSPKKALRAAILKSRFADTILKAQQKTLLDHGDKADPVKMQQEKERLERLQSEEKARIEAQIRAAEAASRMRAEAELKMQREREREAARLAVQKMERTVAIDDNLESLKELEMLSGGSLSDRLPDSEDGSEVVLGAIEGGHFGKPLERLGLFIKDDDMGDEDEEVVLNGFGEEGEIFP</sequence>
<dbReference type="SMART" id="SM00297">
    <property type="entry name" value="BROMO"/>
    <property type="match status" value="1"/>
</dbReference>
<dbReference type="InterPro" id="IPR027353">
    <property type="entry name" value="NET_dom"/>
</dbReference>
<dbReference type="PROSITE" id="PS51525">
    <property type="entry name" value="NET"/>
    <property type="match status" value="1"/>
</dbReference>
<dbReference type="InterPro" id="IPR037377">
    <property type="entry name" value="GTE_bromo"/>
</dbReference>
<evidence type="ECO:0000256" key="5">
    <source>
        <dbReference type="ARBA" id="ARBA00023163"/>
    </source>
</evidence>
<evidence type="ECO:0000256" key="3">
    <source>
        <dbReference type="ARBA" id="ARBA00023054"/>
    </source>
</evidence>
<evidence type="ECO:0000256" key="8">
    <source>
        <dbReference type="SAM" id="Coils"/>
    </source>
</evidence>
<dbReference type="AlphaFoldDB" id="A0A5B7AEL2"/>
<dbReference type="PANTHER" id="PTHR46136:SF19">
    <property type="entry name" value="TRANSCRIPTION FACTOR GTE12"/>
    <property type="match status" value="1"/>
</dbReference>
<evidence type="ECO:0000256" key="1">
    <source>
        <dbReference type="ARBA" id="ARBA00004123"/>
    </source>
</evidence>
<evidence type="ECO:0000256" key="9">
    <source>
        <dbReference type="SAM" id="MobiDB-lite"/>
    </source>
</evidence>
<name>A0A5B7AEL2_DAVIN</name>
<dbReference type="InterPro" id="IPR038336">
    <property type="entry name" value="NET_sf"/>
</dbReference>
<dbReference type="Gene3D" id="1.20.1270.220">
    <property type="match status" value="1"/>
</dbReference>
<evidence type="ECO:0000313" key="12">
    <source>
        <dbReference type="EMBL" id="MPA55170.1"/>
    </source>
</evidence>
<accession>A0A5B7AEL2</accession>
<proteinExistence type="predicted"/>
<dbReference type="InterPro" id="IPR001487">
    <property type="entry name" value="Bromodomain"/>
</dbReference>
<dbReference type="EMBL" id="GHES01024611">
    <property type="protein sequence ID" value="MPA55170.1"/>
    <property type="molecule type" value="Transcribed_RNA"/>
</dbReference>
<dbReference type="InterPro" id="IPR052442">
    <property type="entry name" value="Env_Response_Regulator"/>
</dbReference>
<evidence type="ECO:0000256" key="2">
    <source>
        <dbReference type="ARBA" id="ARBA00023015"/>
    </source>
</evidence>
<keyword evidence="5" id="KW-0804">Transcription</keyword>
<evidence type="ECO:0000256" key="4">
    <source>
        <dbReference type="ARBA" id="ARBA00023117"/>
    </source>
</evidence>
<dbReference type="PANTHER" id="PTHR46136">
    <property type="entry name" value="TRANSCRIPTION FACTOR GTE8"/>
    <property type="match status" value="1"/>
</dbReference>
<organism evidence="12">
    <name type="scientific">Davidia involucrata</name>
    <name type="common">Dove tree</name>
    <dbReference type="NCBI Taxonomy" id="16924"/>
    <lineage>
        <taxon>Eukaryota</taxon>
        <taxon>Viridiplantae</taxon>
        <taxon>Streptophyta</taxon>
        <taxon>Embryophyta</taxon>
        <taxon>Tracheophyta</taxon>
        <taxon>Spermatophyta</taxon>
        <taxon>Magnoliopsida</taxon>
        <taxon>eudicotyledons</taxon>
        <taxon>Gunneridae</taxon>
        <taxon>Pentapetalae</taxon>
        <taxon>asterids</taxon>
        <taxon>Cornales</taxon>
        <taxon>Nyssaceae</taxon>
        <taxon>Davidia</taxon>
    </lineage>
</organism>
<dbReference type="SUPFAM" id="SSF47370">
    <property type="entry name" value="Bromodomain"/>
    <property type="match status" value="1"/>
</dbReference>
<dbReference type="GO" id="GO:0005634">
    <property type="term" value="C:nucleus"/>
    <property type="evidence" value="ECO:0007669"/>
    <property type="project" value="UniProtKB-SubCell"/>
</dbReference>
<evidence type="ECO:0000259" key="11">
    <source>
        <dbReference type="PROSITE" id="PS51525"/>
    </source>
</evidence>
<dbReference type="CDD" id="cd05506">
    <property type="entry name" value="Bromo_plant1"/>
    <property type="match status" value="1"/>
</dbReference>
<keyword evidence="6" id="KW-0539">Nucleus</keyword>
<dbReference type="Pfam" id="PF17035">
    <property type="entry name" value="BET"/>
    <property type="match status" value="1"/>
</dbReference>
<evidence type="ECO:0000256" key="7">
    <source>
        <dbReference type="PROSITE-ProRule" id="PRU00035"/>
    </source>
</evidence>
<feature type="region of interest" description="Disordered" evidence="9">
    <location>
        <begin position="444"/>
        <end position="465"/>
    </location>
</feature>
<keyword evidence="3 8" id="KW-0175">Coiled coil</keyword>
<keyword evidence="4 7" id="KW-0103">Bromodomain</keyword>